<gene>
    <name evidence="1" type="ORF">H9L10_05345</name>
</gene>
<keyword evidence="1" id="KW-0808">Transferase</keyword>
<evidence type="ECO:0000313" key="2">
    <source>
        <dbReference type="Proteomes" id="UP000515976"/>
    </source>
</evidence>
<keyword evidence="2" id="KW-1185">Reference proteome</keyword>
<dbReference type="InterPro" id="IPR027417">
    <property type="entry name" value="P-loop_NTPase"/>
</dbReference>
<dbReference type="KEGG" id="pei:H9L10_05345"/>
<dbReference type="Gene3D" id="3.40.50.300">
    <property type="entry name" value="P-loop containing nucleotide triphosphate hydrolases"/>
    <property type="match status" value="1"/>
</dbReference>
<evidence type="ECO:0000313" key="1">
    <source>
        <dbReference type="EMBL" id="QNN50432.1"/>
    </source>
</evidence>
<organism evidence="1 2">
    <name type="scientific">Phycicoccus endophyticus</name>
    <dbReference type="NCBI Taxonomy" id="1690220"/>
    <lineage>
        <taxon>Bacteria</taxon>
        <taxon>Bacillati</taxon>
        <taxon>Actinomycetota</taxon>
        <taxon>Actinomycetes</taxon>
        <taxon>Micrococcales</taxon>
        <taxon>Intrasporangiaceae</taxon>
        <taxon>Phycicoccus</taxon>
    </lineage>
</organism>
<dbReference type="AlphaFoldDB" id="A0A7G9R4A7"/>
<sequence>MWFQVTDPAAPEHVAAVLTALRGAVARCGSTRVVAVDGPSGSGKTTLALGLRDELGCPVVHMDELYPGWDGLARAVPLLVEQVLAPLSRGEEGHYRLWDWEADAWDGTRPVRPGPLLLVEGCGSSVGPAGGYAAVRVWVEAPRAERMRRGVARDGEAFRPHWERWARQEEALFGRDGTREAADVVVSTEGR</sequence>
<reference evidence="1 2" key="1">
    <citation type="submission" date="2020-08" db="EMBL/GenBank/DDBJ databases">
        <title>Genome sequence of Phycicoccus endophyticus JCM 31784T.</title>
        <authorList>
            <person name="Hyun D.-W."/>
            <person name="Bae J.-W."/>
        </authorList>
    </citation>
    <scope>NUCLEOTIDE SEQUENCE [LARGE SCALE GENOMIC DNA]</scope>
    <source>
        <strain evidence="1 2">JCM 31784</strain>
    </source>
</reference>
<dbReference type="EMBL" id="CP060712">
    <property type="protein sequence ID" value="QNN50432.1"/>
    <property type="molecule type" value="Genomic_DNA"/>
</dbReference>
<protein>
    <submittedName>
        <fullName evidence="1">(D)CMP kinase</fullName>
    </submittedName>
</protein>
<dbReference type="RefSeq" id="WP_166098123.1">
    <property type="nucleotide sequence ID" value="NZ_CP060712.1"/>
</dbReference>
<keyword evidence="1" id="KW-0418">Kinase</keyword>
<accession>A0A7G9R4A7</accession>
<name>A0A7G9R4A7_9MICO</name>
<dbReference type="SUPFAM" id="SSF52540">
    <property type="entry name" value="P-loop containing nucleoside triphosphate hydrolases"/>
    <property type="match status" value="1"/>
</dbReference>
<proteinExistence type="predicted"/>
<dbReference type="Proteomes" id="UP000515976">
    <property type="component" value="Chromosome"/>
</dbReference>
<dbReference type="GO" id="GO:0016301">
    <property type="term" value="F:kinase activity"/>
    <property type="evidence" value="ECO:0007669"/>
    <property type="project" value="UniProtKB-KW"/>
</dbReference>